<reference evidence="2 3" key="1">
    <citation type="submission" date="2012-10" db="EMBL/GenBank/DDBJ databases">
        <authorList>
            <person name="Zafar N."/>
            <person name="Inman J."/>
            <person name="Hall N."/>
            <person name="Lorenzi H."/>
            <person name="Caler E."/>
        </authorList>
    </citation>
    <scope>NUCLEOTIDE SEQUENCE [LARGE SCALE GENOMIC DNA]</scope>
    <source>
        <strain evidence="2 3">IP1</strain>
    </source>
</reference>
<dbReference type="KEGG" id="eiv:EIN_339010"/>
<dbReference type="SMART" id="SM00181">
    <property type="entry name" value="EGF"/>
    <property type="match status" value="6"/>
</dbReference>
<name>A0A0A1UAM3_ENTIV</name>
<dbReference type="PANTHER" id="PTHR45756">
    <property type="entry name" value="PALMITOYLTRANSFERASE"/>
    <property type="match status" value="1"/>
</dbReference>
<accession>A0A0A1UAM3</accession>
<organism evidence="2 3">
    <name type="scientific">Entamoeba invadens IP1</name>
    <dbReference type="NCBI Taxonomy" id="370355"/>
    <lineage>
        <taxon>Eukaryota</taxon>
        <taxon>Amoebozoa</taxon>
        <taxon>Evosea</taxon>
        <taxon>Archamoebae</taxon>
        <taxon>Mastigamoebida</taxon>
        <taxon>Entamoebidae</taxon>
        <taxon>Entamoeba</taxon>
    </lineage>
</organism>
<feature type="domain" description="EGF-like" evidence="1">
    <location>
        <begin position="62"/>
        <end position="98"/>
    </location>
</feature>
<feature type="domain" description="EGF-like" evidence="1">
    <location>
        <begin position="161"/>
        <end position="209"/>
    </location>
</feature>
<dbReference type="InterPro" id="IPR053215">
    <property type="entry name" value="TKL_Ser/Thr_kinase"/>
</dbReference>
<dbReference type="Gene3D" id="2.10.220.10">
    <property type="entry name" value="Hormone Receptor, Insulin-like Growth Factor Receptor 1, Chain A, domain 2"/>
    <property type="match status" value="2"/>
</dbReference>
<dbReference type="AlphaFoldDB" id="A0A0A1UAM3"/>
<dbReference type="RefSeq" id="XP_004257021.1">
    <property type="nucleotide sequence ID" value="XM_004256973.1"/>
</dbReference>
<evidence type="ECO:0000313" key="2">
    <source>
        <dbReference type="EMBL" id="ELP90250.1"/>
    </source>
</evidence>
<dbReference type="VEuPathDB" id="AmoebaDB:EIN_339010"/>
<feature type="domain" description="EGF-like" evidence="1">
    <location>
        <begin position="303"/>
        <end position="335"/>
    </location>
</feature>
<proteinExistence type="predicted"/>
<dbReference type="InterPro" id="IPR009030">
    <property type="entry name" value="Growth_fac_rcpt_cys_sf"/>
</dbReference>
<evidence type="ECO:0000259" key="1">
    <source>
        <dbReference type="SMART" id="SM00181"/>
    </source>
</evidence>
<dbReference type="SMART" id="SM00261">
    <property type="entry name" value="FU"/>
    <property type="match status" value="4"/>
</dbReference>
<dbReference type="Proteomes" id="UP000014680">
    <property type="component" value="Unassembled WGS sequence"/>
</dbReference>
<keyword evidence="3" id="KW-1185">Reference proteome</keyword>
<dbReference type="SUPFAM" id="SSF57184">
    <property type="entry name" value="Growth factor receptor domain"/>
    <property type="match status" value="2"/>
</dbReference>
<dbReference type="PANTHER" id="PTHR45756:SF1">
    <property type="entry name" value="PROTEIN KINASE DOMAIN CONTAINING PROTEIN"/>
    <property type="match status" value="1"/>
</dbReference>
<sequence>MCQNNNYPENGICHSCTLIPNCQNCSSIEKICTVCVGDFLITNGECICRSGFYLNEVNGCSRCYERIENCKICYQNNNEIRCQTCYEPYVVDANGTCTLCKSDKYYYNNNFCVFLDTNCEIQTSELKCLKCQQNNYLINQNCISNIEDVNCKEKSLAGCQECSNGISINNYCENSISNCKYILSTNSDVKSKCFQCTDNYILFSNKTCNSVNNDILSMRNNVVYLCDKNGYIDMKNKCQNCFNNNTTKCKLFGNQFNAIQCVNNSILNIEDKSCFYDNNCVTISSNDCVKCNSNSNYYISDNKCVLNVIDKCDKCHNNSCVICSVGYLLQKGVCQEMSVYNCVKSNGFSCLQCVENYSRNNTTIDQTYCTQNDNQIKYSITNFNNKIVILECTNTNYLWKQNCFLITSYTSFIKFEKTIKKEIIDNTNCEIMTSKGCLKCIDMFYLNTTNNECLPCVNSTSNCLSCSNSTHCLTCKTTSYFLNKENKCELISELETRCIVMLPSRSGCVTCKDGYYSGDCLPCNSTCKTCQVATKCLSCQENFFKIGSDTSLCISYDLLLN</sequence>
<feature type="domain" description="EGF-like" evidence="1">
    <location>
        <begin position="452"/>
        <end position="489"/>
    </location>
</feature>
<evidence type="ECO:0000313" key="3">
    <source>
        <dbReference type="Proteomes" id="UP000014680"/>
    </source>
</evidence>
<dbReference type="GeneID" id="14889232"/>
<feature type="domain" description="EGF-like" evidence="1">
    <location>
        <begin position="24"/>
        <end position="61"/>
    </location>
</feature>
<protein>
    <recommendedName>
        <fullName evidence="1">EGF-like domain-containing protein</fullName>
    </recommendedName>
</protein>
<gene>
    <name evidence="2" type="ORF">EIN_339010</name>
</gene>
<dbReference type="InterPro" id="IPR006212">
    <property type="entry name" value="Furin_repeat"/>
</dbReference>
<dbReference type="InterPro" id="IPR000742">
    <property type="entry name" value="EGF"/>
</dbReference>
<feature type="domain" description="EGF-like" evidence="1">
    <location>
        <begin position="522"/>
        <end position="554"/>
    </location>
</feature>
<dbReference type="EMBL" id="KB206501">
    <property type="protein sequence ID" value="ELP90250.1"/>
    <property type="molecule type" value="Genomic_DNA"/>
</dbReference>